<name>A0ABU9AT44_9BACT</name>
<organism evidence="2 3">
    <name type="scientific">Luteolibacter soli</name>
    <dbReference type="NCBI Taxonomy" id="3135280"/>
    <lineage>
        <taxon>Bacteria</taxon>
        <taxon>Pseudomonadati</taxon>
        <taxon>Verrucomicrobiota</taxon>
        <taxon>Verrucomicrobiia</taxon>
        <taxon>Verrucomicrobiales</taxon>
        <taxon>Verrucomicrobiaceae</taxon>
        <taxon>Luteolibacter</taxon>
    </lineage>
</organism>
<keyword evidence="2" id="KW-0813">Transport</keyword>
<keyword evidence="3" id="KW-1185">Reference proteome</keyword>
<keyword evidence="2" id="KW-0762">Sugar transport</keyword>
<dbReference type="RefSeq" id="WP_341404339.1">
    <property type="nucleotide sequence ID" value="NZ_JBBUKT010000003.1"/>
</dbReference>
<dbReference type="InterPro" id="IPR002178">
    <property type="entry name" value="PTS_EIIA_type-2_dom"/>
</dbReference>
<proteinExistence type="predicted"/>
<sequence length="144" mass="15181">MPSYLPPESPITLDLEAGGEEQAIRSVAGLLEGKAGIRDHAAFIGAVLERQKINPPLLGCGIALPHARTGAVSEIVFAAARCREPVDFSGTAVSLVFLFGVPPDRIAEYLAMTAALARRLRDPKIVADLMGAADEASFRSILEG</sequence>
<dbReference type="PANTHER" id="PTHR47738">
    <property type="entry name" value="PTS SYSTEM FRUCTOSE-LIKE EIIA COMPONENT-RELATED"/>
    <property type="match status" value="1"/>
</dbReference>
<dbReference type="SUPFAM" id="SSF55804">
    <property type="entry name" value="Phoshotransferase/anion transport protein"/>
    <property type="match status" value="1"/>
</dbReference>
<dbReference type="PANTHER" id="PTHR47738:SF1">
    <property type="entry name" value="NITROGEN REGULATORY PROTEIN"/>
    <property type="match status" value="1"/>
</dbReference>
<dbReference type="Gene3D" id="3.40.930.10">
    <property type="entry name" value="Mannitol-specific EII, Chain A"/>
    <property type="match status" value="1"/>
</dbReference>
<evidence type="ECO:0000313" key="3">
    <source>
        <dbReference type="Proteomes" id="UP001371305"/>
    </source>
</evidence>
<dbReference type="PROSITE" id="PS51094">
    <property type="entry name" value="PTS_EIIA_TYPE_2"/>
    <property type="match status" value="1"/>
</dbReference>
<dbReference type="InterPro" id="IPR051541">
    <property type="entry name" value="PTS_SugarTrans_NitroReg"/>
</dbReference>
<dbReference type="PROSITE" id="PS00372">
    <property type="entry name" value="PTS_EIIA_TYPE_2_HIS"/>
    <property type="match status" value="1"/>
</dbReference>
<feature type="domain" description="PTS EIIA type-2" evidence="1">
    <location>
        <begin position="4"/>
        <end position="144"/>
    </location>
</feature>
<gene>
    <name evidence="2" type="ORF">WKV53_09540</name>
</gene>
<dbReference type="Proteomes" id="UP001371305">
    <property type="component" value="Unassembled WGS sequence"/>
</dbReference>
<evidence type="ECO:0000259" key="1">
    <source>
        <dbReference type="PROSITE" id="PS51094"/>
    </source>
</evidence>
<dbReference type="EMBL" id="JBBUKT010000003">
    <property type="protein sequence ID" value="MEK7950738.1"/>
    <property type="molecule type" value="Genomic_DNA"/>
</dbReference>
<reference evidence="2 3" key="1">
    <citation type="submission" date="2024-04" db="EMBL/GenBank/DDBJ databases">
        <title>Luteolibacter sp. isolated from soil.</title>
        <authorList>
            <person name="An J."/>
        </authorList>
    </citation>
    <scope>NUCLEOTIDE SEQUENCE [LARGE SCALE GENOMIC DNA]</scope>
    <source>
        <strain evidence="2 3">Y139</strain>
    </source>
</reference>
<accession>A0ABU9AT44</accession>
<protein>
    <submittedName>
        <fullName evidence="2">PTS sugar transporter subunit IIA</fullName>
    </submittedName>
</protein>
<dbReference type="InterPro" id="IPR016152">
    <property type="entry name" value="PTrfase/Anion_transptr"/>
</dbReference>
<evidence type="ECO:0000313" key="2">
    <source>
        <dbReference type="EMBL" id="MEK7950738.1"/>
    </source>
</evidence>
<comment type="caution">
    <text evidence="2">The sequence shown here is derived from an EMBL/GenBank/DDBJ whole genome shotgun (WGS) entry which is preliminary data.</text>
</comment>
<dbReference type="Pfam" id="PF00359">
    <property type="entry name" value="PTS_EIIA_2"/>
    <property type="match status" value="1"/>
</dbReference>